<dbReference type="SUPFAM" id="SSF54593">
    <property type="entry name" value="Glyoxalase/Bleomycin resistance protein/Dihydroxybiphenyl dioxygenase"/>
    <property type="match status" value="2"/>
</dbReference>
<keyword evidence="4" id="KW-1185">Reference proteome</keyword>
<dbReference type="PROSITE" id="PS51819">
    <property type="entry name" value="VOC"/>
    <property type="match status" value="1"/>
</dbReference>
<dbReference type="PANTHER" id="PTHR43048">
    <property type="entry name" value="METHYLMALONYL-COA EPIMERASE"/>
    <property type="match status" value="1"/>
</dbReference>
<evidence type="ECO:0000259" key="2">
    <source>
        <dbReference type="PROSITE" id="PS51819"/>
    </source>
</evidence>
<dbReference type="InterPro" id="IPR051785">
    <property type="entry name" value="MMCE/EMCE_epimerase"/>
</dbReference>
<dbReference type="InterPro" id="IPR029068">
    <property type="entry name" value="Glyas_Bleomycin-R_OHBP_Dase"/>
</dbReference>
<dbReference type="GO" id="GO:0004493">
    <property type="term" value="F:methylmalonyl-CoA epimerase activity"/>
    <property type="evidence" value="ECO:0007669"/>
    <property type="project" value="TreeGrafter"/>
</dbReference>
<dbReference type="InterPro" id="IPR004360">
    <property type="entry name" value="Glyas_Fos-R_dOase_dom"/>
</dbReference>
<organism evidence="3 4">
    <name type="scientific">Fusarium napiforme</name>
    <dbReference type="NCBI Taxonomy" id="42672"/>
    <lineage>
        <taxon>Eukaryota</taxon>
        <taxon>Fungi</taxon>
        <taxon>Dikarya</taxon>
        <taxon>Ascomycota</taxon>
        <taxon>Pezizomycotina</taxon>
        <taxon>Sordariomycetes</taxon>
        <taxon>Hypocreomycetidae</taxon>
        <taxon>Hypocreales</taxon>
        <taxon>Nectriaceae</taxon>
        <taxon>Fusarium</taxon>
        <taxon>Fusarium fujikuroi species complex</taxon>
    </lineage>
</organism>
<dbReference type="EMBL" id="JAAOAO010000212">
    <property type="protein sequence ID" value="KAF5556066.1"/>
    <property type="molecule type" value="Genomic_DNA"/>
</dbReference>
<evidence type="ECO:0000313" key="3">
    <source>
        <dbReference type="EMBL" id="KAF5556066.1"/>
    </source>
</evidence>
<dbReference type="PANTHER" id="PTHR43048:SF3">
    <property type="entry name" value="METHYLMALONYL-COA EPIMERASE, MITOCHONDRIAL"/>
    <property type="match status" value="1"/>
</dbReference>
<dbReference type="Gene3D" id="3.10.180.10">
    <property type="entry name" value="2,3-Dihydroxybiphenyl 1,2-Dioxygenase, domain 1"/>
    <property type="match status" value="2"/>
</dbReference>
<evidence type="ECO:0000256" key="1">
    <source>
        <dbReference type="ARBA" id="ARBA00022723"/>
    </source>
</evidence>
<dbReference type="GO" id="GO:0046872">
    <property type="term" value="F:metal ion binding"/>
    <property type="evidence" value="ECO:0007669"/>
    <property type="project" value="UniProtKB-KW"/>
</dbReference>
<dbReference type="AlphaFoldDB" id="A0A8H5JMY0"/>
<reference evidence="3 4" key="1">
    <citation type="submission" date="2020-05" db="EMBL/GenBank/DDBJ databases">
        <title>Identification and distribution of gene clusters putatively required for synthesis of sphingolipid metabolism inhibitors in phylogenetically diverse species of the filamentous fungus Fusarium.</title>
        <authorList>
            <person name="Kim H.-S."/>
            <person name="Busman M."/>
            <person name="Brown D.W."/>
            <person name="Divon H."/>
            <person name="Uhlig S."/>
            <person name="Proctor R.H."/>
        </authorList>
    </citation>
    <scope>NUCLEOTIDE SEQUENCE [LARGE SCALE GENOMIC DNA]</scope>
    <source>
        <strain evidence="3 4">NRRL 25196</strain>
    </source>
</reference>
<feature type="domain" description="VOC" evidence="2">
    <location>
        <begin position="181"/>
        <end position="311"/>
    </location>
</feature>
<accession>A0A8H5JMY0</accession>
<dbReference type="InterPro" id="IPR037523">
    <property type="entry name" value="VOC_core"/>
</dbReference>
<sequence>MSFKLVKLYHPSHRVPDLAEAERFFRVIFGLESVWRKDLFSKPNPKFPTYPTDYCIFTTIADVFFDCIDPKKYVIDGIQRYETIQHPHLHGFGWGVEGIDEIYSLMQRAGFATTDQANRPSDPMKCPVASFNDSKLFYTTPQSSGVRLEFYSVESIGWYDPRKSPSWKLLPSVGKGCMGIQFCSHHTILTADMGRALKLYRDTLGGRVIHEEKSTLRGTESVFVALADSIFELAVPDSPSSYAWVDYESRKDSETDVYHALTWKVIDLEAVVSHLETQGVKIIAQHNGMVVVDPADGIGIPWGFSAKLVPGDDRYINELA</sequence>
<protein>
    <recommendedName>
        <fullName evidence="2">VOC domain-containing protein</fullName>
    </recommendedName>
</protein>
<evidence type="ECO:0000313" key="4">
    <source>
        <dbReference type="Proteomes" id="UP000574317"/>
    </source>
</evidence>
<dbReference type="GO" id="GO:0046491">
    <property type="term" value="P:L-methylmalonyl-CoA metabolic process"/>
    <property type="evidence" value="ECO:0007669"/>
    <property type="project" value="TreeGrafter"/>
</dbReference>
<dbReference type="Pfam" id="PF00903">
    <property type="entry name" value="Glyoxalase"/>
    <property type="match status" value="1"/>
</dbReference>
<keyword evidence="1" id="KW-0479">Metal-binding</keyword>
<proteinExistence type="predicted"/>
<dbReference type="Proteomes" id="UP000574317">
    <property type="component" value="Unassembled WGS sequence"/>
</dbReference>
<gene>
    <name evidence="3" type="ORF">FNAPI_5857</name>
</gene>
<comment type="caution">
    <text evidence="3">The sequence shown here is derived from an EMBL/GenBank/DDBJ whole genome shotgun (WGS) entry which is preliminary data.</text>
</comment>
<name>A0A8H5JMY0_9HYPO</name>